<feature type="signal peptide" evidence="1">
    <location>
        <begin position="1"/>
        <end position="25"/>
    </location>
</feature>
<comment type="caution">
    <text evidence="2">The sequence shown here is derived from an EMBL/GenBank/DDBJ whole genome shotgun (WGS) entry which is preliminary data.</text>
</comment>
<dbReference type="AlphaFoldDB" id="A0A941HVI2"/>
<reference evidence="2" key="1">
    <citation type="submission" date="2021-04" db="EMBL/GenBank/DDBJ databases">
        <title>Draft genome assembly of strain Phenylobacterium sp. 20VBR1 using MiniION and Illumina platforms.</title>
        <authorList>
            <person name="Thomas F.A."/>
            <person name="Krishnan K.P."/>
            <person name="Sinha R.K."/>
        </authorList>
    </citation>
    <scope>NUCLEOTIDE SEQUENCE</scope>
    <source>
        <strain evidence="2">20VBR1</strain>
    </source>
</reference>
<accession>A0A941HVI2</accession>
<evidence type="ECO:0000313" key="3">
    <source>
        <dbReference type="Proteomes" id="UP000622580"/>
    </source>
</evidence>
<dbReference type="RefSeq" id="WP_215339226.1">
    <property type="nucleotide sequence ID" value="NZ_JAGSGD010000001.1"/>
</dbReference>
<proteinExistence type="predicted"/>
<keyword evidence="3" id="KW-1185">Reference proteome</keyword>
<evidence type="ECO:0000256" key="1">
    <source>
        <dbReference type="SAM" id="SignalP"/>
    </source>
</evidence>
<evidence type="ECO:0000313" key="2">
    <source>
        <dbReference type="EMBL" id="MBR7619096.1"/>
    </source>
</evidence>
<evidence type="ECO:0008006" key="4">
    <source>
        <dbReference type="Google" id="ProtNLM"/>
    </source>
</evidence>
<dbReference type="EMBL" id="JAGSGD010000001">
    <property type="protein sequence ID" value="MBR7619096.1"/>
    <property type="molecule type" value="Genomic_DNA"/>
</dbReference>
<dbReference type="Proteomes" id="UP000622580">
    <property type="component" value="Unassembled WGS sequence"/>
</dbReference>
<keyword evidence="1" id="KW-0732">Signal</keyword>
<organism evidence="2 3">
    <name type="scientific">Phenylobacterium glaciei</name>
    <dbReference type="NCBI Taxonomy" id="2803784"/>
    <lineage>
        <taxon>Bacteria</taxon>
        <taxon>Pseudomonadati</taxon>
        <taxon>Pseudomonadota</taxon>
        <taxon>Alphaproteobacteria</taxon>
        <taxon>Caulobacterales</taxon>
        <taxon>Caulobacteraceae</taxon>
        <taxon>Phenylobacterium</taxon>
    </lineage>
</organism>
<protein>
    <recommendedName>
        <fullName evidence="4">Secreted protein</fullName>
    </recommendedName>
</protein>
<sequence length="133" mass="14260">MNCSLVRTAAFAAVIANLIALPASAATWVVVSQDGWRWVDTASCDVKGGLTYCAGAGSKKKNIAPDVSGTLMGNAPEINVAVDCATGEMGDRQTTNFDAWVASNYTVPKQYEWRKGVRDETESREIVRVVCGR</sequence>
<gene>
    <name evidence="2" type="ORF">JKL49_06805</name>
</gene>
<feature type="chain" id="PRO_5037841787" description="Secreted protein" evidence="1">
    <location>
        <begin position="26"/>
        <end position="133"/>
    </location>
</feature>
<name>A0A941HVI2_9CAUL</name>